<organism evidence="3 4">
    <name type="scientific">Durio zibethinus</name>
    <name type="common">Durian</name>
    <dbReference type="NCBI Taxonomy" id="66656"/>
    <lineage>
        <taxon>Eukaryota</taxon>
        <taxon>Viridiplantae</taxon>
        <taxon>Streptophyta</taxon>
        <taxon>Embryophyta</taxon>
        <taxon>Tracheophyta</taxon>
        <taxon>Spermatophyta</taxon>
        <taxon>Magnoliopsida</taxon>
        <taxon>eudicotyledons</taxon>
        <taxon>Gunneridae</taxon>
        <taxon>Pentapetalae</taxon>
        <taxon>rosids</taxon>
        <taxon>malvids</taxon>
        <taxon>Malvales</taxon>
        <taxon>Malvaceae</taxon>
        <taxon>Helicteroideae</taxon>
        <taxon>Durio</taxon>
    </lineage>
</organism>
<dbReference type="GeneID" id="111295496"/>
<dbReference type="GO" id="GO:0005840">
    <property type="term" value="C:ribosome"/>
    <property type="evidence" value="ECO:0007669"/>
    <property type="project" value="UniProtKB-KW"/>
</dbReference>
<evidence type="ECO:0000313" key="4">
    <source>
        <dbReference type="RefSeq" id="XP_022744733.1"/>
    </source>
</evidence>
<dbReference type="OrthoDB" id="2365484at2759"/>
<dbReference type="InterPro" id="IPR001141">
    <property type="entry name" value="Ribosomal_eL27"/>
</dbReference>
<dbReference type="KEGG" id="dzi:111295496"/>
<accession>A0A6P5YW01</accession>
<evidence type="ECO:0000256" key="2">
    <source>
        <dbReference type="ARBA" id="ARBA00023274"/>
    </source>
</evidence>
<dbReference type="InterPro" id="IPR038655">
    <property type="entry name" value="Ribosomal_eL27_sf"/>
</dbReference>
<dbReference type="Gene3D" id="2.30.30.770">
    <property type="match status" value="1"/>
</dbReference>
<dbReference type="GO" id="GO:0003735">
    <property type="term" value="F:structural constituent of ribosome"/>
    <property type="evidence" value="ECO:0007669"/>
    <property type="project" value="InterPro"/>
</dbReference>
<keyword evidence="3" id="KW-1185">Reference proteome</keyword>
<evidence type="ECO:0000256" key="1">
    <source>
        <dbReference type="ARBA" id="ARBA00022980"/>
    </source>
</evidence>
<dbReference type="InterPro" id="IPR041991">
    <property type="entry name" value="Ribosomal_eL27_KOW"/>
</dbReference>
<reference evidence="4" key="1">
    <citation type="submission" date="2025-08" db="UniProtKB">
        <authorList>
            <consortium name="RefSeq"/>
        </authorList>
    </citation>
    <scope>IDENTIFICATION</scope>
    <source>
        <tissue evidence="4">Fruit stalk</tissue>
    </source>
</reference>
<dbReference type="Pfam" id="PF01777">
    <property type="entry name" value="Ribosomal_L27e"/>
    <property type="match status" value="1"/>
</dbReference>
<dbReference type="GO" id="GO:0006412">
    <property type="term" value="P:translation"/>
    <property type="evidence" value="ECO:0007669"/>
    <property type="project" value="InterPro"/>
</dbReference>
<proteinExistence type="predicted"/>
<dbReference type="CDD" id="cd06090">
    <property type="entry name" value="KOW_RPL27"/>
    <property type="match status" value="1"/>
</dbReference>
<gene>
    <name evidence="4" type="primary">LOC111295496</name>
</gene>
<dbReference type="AlphaFoldDB" id="A0A6P5YW01"/>
<protein>
    <submittedName>
        <fullName evidence="4">60S ribosomal protein L27-3-like</fullName>
    </submittedName>
</protein>
<dbReference type="RefSeq" id="XP_022744733.1">
    <property type="nucleotide sequence ID" value="XM_022888998.1"/>
</dbReference>
<sequence>MVVVKSFNEGMRDRPYGHCLVTGIKEYASKVIRKDSTKKIAKKSRVSCFIKLMNYEHLIPTCYFLDVDLKDMVTVDALQTKDKKMAACNATKERSKKTLKIGKNR</sequence>
<keyword evidence="2" id="KW-0687">Ribonucleoprotein</keyword>
<dbReference type="Proteomes" id="UP000515121">
    <property type="component" value="Unplaced"/>
</dbReference>
<keyword evidence="1" id="KW-0689">Ribosomal protein</keyword>
<name>A0A6P5YW01_DURZI</name>
<dbReference type="GO" id="GO:1990904">
    <property type="term" value="C:ribonucleoprotein complex"/>
    <property type="evidence" value="ECO:0007669"/>
    <property type="project" value="UniProtKB-KW"/>
</dbReference>
<dbReference type="PANTHER" id="PTHR10497">
    <property type="entry name" value="60S RIBOSOMAL PROTEIN L27"/>
    <property type="match status" value="1"/>
</dbReference>
<evidence type="ECO:0000313" key="3">
    <source>
        <dbReference type="Proteomes" id="UP000515121"/>
    </source>
</evidence>